<feature type="region of interest" description="Disordered" evidence="4">
    <location>
        <begin position="1"/>
        <end position="30"/>
    </location>
</feature>
<dbReference type="Proteomes" id="UP000617041">
    <property type="component" value="Unassembled WGS sequence"/>
</dbReference>
<comment type="cofactor">
    <cofactor evidence="1">
        <name>FMN</name>
        <dbReference type="ChEBI" id="CHEBI:58210"/>
    </cofactor>
</comment>
<keyword evidence="7" id="KW-1185">Reference proteome</keyword>
<dbReference type="SMART" id="SM00903">
    <property type="entry name" value="Flavin_Reduct"/>
    <property type="match status" value="1"/>
</dbReference>
<evidence type="ECO:0000259" key="5">
    <source>
        <dbReference type="SMART" id="SM00903"/>
    </source>
</evidence>
<dbReference type="SUPFAM" id="SSF50475">
    <property type="entry name" value="FMN-binding split barrel"/>
    <property type="match status" value="1"/>
</dbReference>
<dbReference type="InterPro" id="IPR012349">
    <property type="entry name" value="Split_barrel_FMN-bd"/>
</dbReference>
<evidence type="ECO:0000256" key="4">
    <source>
        <dbReference type="SAM" id="MobiDB-lite"/>
    </source>
</evidence>
<protein>
    <submittedName>
        <fullName evidence="6">Flavin reductase family protein</fullName>
    </submittedName>
</protein>
<dbReference type="Pfam" id="PF01613">
    <property type="entry name" value="Flavin_Reduct"/>
    <property type="match status" value="1"/>
</dbReference>
<dbReference type="InterPro" id="IPR052174">
    <property type="entry name" value="Flavoredoxin"/>
</dbReference>
<dbReference type="PANTHER" id="PTHR43567">
    <property type="entry name" value="FLAVOREDOXIN-RELATED-RELATED"/>
    <property type="match status" value="1"/>
</dbReference>
<dbReference type="GO" id="GO:0016646">
    <property type="term" value="F:oxidoreductase activity, acting on the CH-NH group of donors, NAD or NADP as acceptor"/>
    <property type="evidence" value="ECO:0007669"/>
    <property type="project" value="UniProtKB-ARBA"/>
</dbReference>
<dbReference type="AlphaFoldDB" id="A0A934PY51"/>
<dbReference type="Gene3D" id="2.30.110.10">
    <property type="entry name" value="Electron Transport, Fmn-binding Protein, Chain A"/>
    <property type="match status" value="1"/>
</dbReference>
<evidence type="ECO:0000256" key="3">
    <source>
        <dbReference type="ARBA" id="ARBA00038054"/>
    </source>
</evidence>
<dbReference type="RefSeq" id="WP_200787612.1">
    <property type="nucleotide sequence ID" value="NZ_JAEDAO010000001.1"/>
</dbReference>
<dbReference type="InterPro" id="IPR002563">
    <property type="entry name" value="Flavin_Rdtase-like_dom"/>
</dbReference>
<dbReference type="PANTHER" id="PTHR43567:SF1">
    <property type="entry name" value="FLAVOREDOXIN"/>
    <property type="match status" value="1"/>
</dbReference>
<accession>A0A934PY51</accession>
<reference evidence="6" key="1">
    <citation type="submission" date="2020-12" db="EMBL/GenBank/DDBJ databases">
        <title>Ramlibacter sp. nov., isolated from a freshwater alga, Cryptomonas.</title>
        <authorList>
            <person name="Kim H.M."/>
            <person name="Jeon C.O."/>
        </authorList>
    </citation>
    <scope>NUCLEOTIDE SEQUENCE</scope>
    <source>
        <strain evidence="6">CrO1</strain>
    </source>
</reference>
<organism evidence="6 7">
    <name type="scientific">Ramlibacter algicola</name>
    <dbReference type="NCBI Taxonomy" id="2795217"/>
    <lineage>
        <taxon>Bacteria</taxon>
        <taxon>Pseudomonadati</taxon>
        <taxon>Pseudomonadota</taxon>
        <taxon>Betaproteobacteria</taxon>
        <taxon>Burkholderiales</taxon>
        <taxon>Comamonadaceae</taxon>
        <taxon>Ramlibacter</taxon>
    </lineage>
</organism>
<gene>
    <name evidence="6" type="ORF">I8E28_08810</name>
</gene>
<name>A0A934PY51_9BURK</name>
<feature type="compositionally biased region" description="Polar residues" evidence="4">
    <location>
        <begin position="1"/>
        <end position="13"/>
    </location>
</feature>
<evidence type="ECO:0000256" key="1">
    <source>
        <dbReference type="ARBA" id="ARBA00001917"/>
    </source>
</evidence>
<comment type="caution">
    <text evidence="6">The sequence shown here is derived from an EMBL/GenBank/DDBJ whole genome shotgun (WGS) entry which is preliminary data.</text>
</comment>
<evidence type="ECO:0000313" key="6">
    <source>
        <dbReference type="EMBL" id="MBK0392690.1"/>
    </source>
</evidence>
<feature type="domain" description="Flavin reductase like" evidence="5">
    <location>
        <begin position="42"/>
        <end position="207"/>
    </location>
</feature>
<sequence length="237" mass="26218">MCSFGTLRSSTNLEPDPRRQTAGQILPPQMSHSISRSFSPSIFYFGTPVAVLSTSNHDGWVNLTPMSSAWALGDRIILGLSVHSQGYSNLVQTGEVVVNLPDASAAEALERIAPTTGAREVPAHKAAMGYRFERDKFALAGWSEVPSSKVRPPRIAQCPIQLECRLLQSHAAKPTDADPEPGFRIFEVEVVQAHAHEKILWPATDHVNTERWKPLLYVFRHYFSTGDRLGRNFRAAA</sequence>
<dbReference type="EMBL" id="JAEDAO010000001">
    <property type="protein sequence ID" value="MBK0392690.1"/>
    <property type="molecule type" value="Genomic_DNA"/>
</dbReference>
<dbReference type="GO" id="GO:0010181">
    <property type="term" value="F:FMN binding"/>
    <property type="evidence" value="ECO:0007669"/>
    <property type="project" value="InterPro"/>
</dbReference>
<evidence type="ECO:0000256" key="2">
    <source>
        <dbReference type="ARBA" id="ARBA00022630"/>
    </source>
</evidence>
<evidence type="ECO:0000313" key="7">
    <source>
        <dbReference type="Proteomes" id="UP000617041"/>
    </source>
</evidence>
<comment type="similarity">
    <text evidence="3">Belongs to the flavoredoxin family.</text>
</comment>
<keyword evidence="2" id="KW-0285">Flavoprotein</keyword>
<proteinExistence type="inferred from homology"/>